<gene>
    <name evidence="2" type="ORF">EA656_15595</name>
</gene>
<proteinExistence type="predicted"/>
<reference evidence="2 3" key="1">
    <citation type="submission" date="2019-02" db="EMBL/GenBank/DDBJ databases">
        <title>WGS of Pseudoxanthomonas species novum from clinical isolates.</title>
        <authorList>
            <person name="Bernier A.-M."/>
            <person name="Bernard K."/>
            <person name="Vachon A."/>
        </authorList>
    </citation>
    <scope>NUCLEOTIDE SEQUENCE [LARGE SCALE GENOMIC DNA]</scope>
    <source>
        <strain evidence="2 3">NML140781</strain>
    </source>
</reference>
<sequence>MTRALCLLVLLYLFSPLASAQTMNTGLGYCIDGIGEASSTLRSQVAAHTAGRFYGNPPRYDPATKIIYVPPYSCDSFDTVGLNRTLGYLSHELGHHVAGIPDISAPLTRDQYITKMCVWEANAVSNNGVVRGEISGATSGSIVIPLIAQNESTMLSMLASGKSLQEIGQTFCDNNTNSTGKTYTQANGDYYDANYPW</sequence>
<evidence type="ECO:0000313" key="3">
    <source>
        <dbReference type="Proteomes" id="UP000292087"/>
    </source>
</evidence>
<protein>
    <submittedName>
        <fullName evidence="2">Uncharacterized protein</fullName>
    </submittedName>
</protein>
<comment type="caution">
    <text evidence="2">The sequence shown here is derived from an EMBL/GenBank/DDBJ whole genome shotgun (WGS) entry which is preliminary data.</text>
</comment>
<name>A0A4Q8LT77_9GAMM</name>
<evidence type="ECO:0000256" key="1">
    <source>
        <dbReference type="SAM" id="SignalP"/>
    </source>
</evidence>
<feature type="signal peptide" evidence="1">
    <location>
        <begin position="1"/>
        <end position="20"/>
    </location>
</feature>
<dbReference type="RefSeq" id="WP_130524464.1">
    <property type="nucleotide sequence ID" value="NZ_SHMF01000004.1"/>
</dbReference>
<keyword evidence="1" id="KW-0732">Signal</keyword>
<dbReference type="AlphaFoldDB" id="A0A4Q8LT77"/>
<accession>A0A4Q8LT77</accession>
<dbReference type="Proteomes" id="UP000292087">
    <property type="component" value="Unassembled WGS sequence"/>
</dbReference>
<dbReference type="EMBL" id="SHMF01000004">
    <property type="protein sequence ID" value="TAA33850.1"/>
    <property type="molecule type" value="Genomic_DNA"/>
</dbReference>
<organism evidence="2 3">
    <name type="scientific">Pseudoxanthomonas winnipegensis</name>
    <dbReference type="NCBI Taxonomy" id="2480810"/>
    <lineage>
        <taxon>Bacteria</taxon>
        <taxon>Pseudomonadati</taxon>
        <taxon>Pseudomonadota</taxon>
        <taxon>Gammaproteobacteria</taxon>
        <taxon>Lysobacterales</taxon>
        <taxon>Lysobacteraceae</taxon>
        <taxon>Pseudoxanthomonas</taxon>
    </lineage>
</organism>
<feature type="chain" id="PRO_5020948031" evidence="1">
    <location>
        <begin position="21"/>
        <end position="197"/>
    </location>
</feature>
<evidence type="ECO:0000313" key="2">
    <source>
        <dbReference type="EMBL" id="TAA33850.1"/>
    </source>
</evidence>